<protein>
    <submittedName>
        <fullName evidence="3">NERD domain-containing protein</fullName>
    </submittedName>
</protein>
<proteinExistence type="predicted"/>
<feature type="region of interest" description="Disordered" evidence="1">
    <location>
        <begin position="1"/>
        <end position="20"/>
    </location>
</feature>
<feature type="domain" description="NERD" evidence="2">
    <location>
        <begin position="41"/>
        <end position="99"/>
    </location>
</feature>
<dbReference type="Proteomes" id="UP000308121">
    <property type="component" value="Unassembled WGS sequence"/>
</dbReference>
<evidence type="ECO:0000259" key="2">
    <source>
        <dbReference type="Pfam" id="PF08378"/>
    </source>
</evidence>
<dbReference type="InterPro" id="IPR011528">
    <property type="entry name" value="NERD"/>
</dbReference>
<comment type="caution">
    <text evidence="3">The sequence shown here is derived from an EMBL/GenBank/DDBJ whole genome shotgun (WGS) entry which is preliminary data.</text>
</comment>
<sequence>MWRTAARRASVVPSARPAADRSDDWFDAWLTDAADVAGARRALAQAEAAGWTVLRDLHRPGSTDATVEHVAVGPGGVVVVETLRWAGEVTAQDGTLRHRGYGRTADVAAVADAAGA</sequence>
<reference evidence="3 4" key="1">
    <citation type="submission" date="2019-05" db="EMBL/GenBank/DDBJ databases">
        <title>Genome sequence of Cellulomonas hominis strain CS1.</title>
        <authorList>
            <person name="Belmont J."/>
            <person name="Maclea K.S."/>
        </authorList>
    </citation>
    <scope>NUCLEOTIDE SEQUENCE [LARGE SCALE GENOMIC DNA]</scope>
    <source>
        <strain evidence="3 4">CS1</strain>
    </source>
</reference>
<dbReference type="Pfam" id="PF08378">
    <property type="entry name" value="NERD"/>
    <property type="match status" value="1"/>
</dbReference>
<accession>A0A7Z8JWW5</accession>
<dbReference type="EMBL" id="SZYE01000167">
    <property type="protein sequence ID" value="TKR22569.1"/>
    <property type="molecule type" value="Genomic_DNA"/>
</dbReference>
<evidence type="ECO:0000256" key="1">
    <source>
        <dbReference type="SAM" id="MobiDB-lite"/>
    </source>
</evidence>
<organism evidence="3 4">
    <name type="scientific">Cellulomonas hominis</name>
    <dbReference type="NCBI Taxonomy" id="156981"/>
    <lineage>
        <taxon>Bacteria</taxon>
        <taxon>Bacillati</taxon>
        <taxon>Actinomycetota</taxon>
        <taxon>Actinomycetes</taxon>
        <taxon>Micrococcales</taxon>
        <taxon>Cellulomonadaceae</taxon>
        <taxon>Cellulomonas</taxon>
    </lineage>
</organism>
<gene>
    <name evidence="3" type="ORF">FA014_15770</name>
</gene>
<name>A0A7Z8JWW5_9CELL</name>
<evidence type="ECO:0000313" key="3">
    <source>
        <dbReference type="EMBL" id="TKR22569.1"/>
    </source>
</evidence>
<feature type="compositionally biased region" description="Low complexity" evidence="1">
    <location>
        <begin position="7"/>
        <end position="17"/>
    </location>
</feature>
<dbReference type="AlphaFoldDB" id="A0A7Z8JWW5"/>
<evidence type="ECO:0000313" key="4">
    <source>
        <dbReference type="Proteomes" id="UP000308121"/>
    </source>
</evidence>
<feature type="non-terminal residue" evidence="3">
    <location>
        <position position="116"/>
    </location>
</feature>